<dbReference type="AlphaFoldDB" id="A0A6J4IT89"/>
<keyword evidence="1" id="KW-0812">Transmembrane</keyword>
<sequence>MAGARRPGLDLVRGVSHVTTGVVAGLATAPLVTSGPYETALWCAAVGGAAMWPDIDHPSATIARTFGPVTTLLSRLAFRLSGGHRKGTHSLAFAAASGVVAHLAAWASPVAGGVLLVLFIGLGLRGANAAVPRHQRINVAVHFAVATGAVLLAYQQGLTLGWLGAAVALGSVTHLAGDCLTEAGCPLFRPWSRRSYGIPLTEDRPTAEPAIIAAVNLAGVAMVIDRAGWWPVVVQLDVWATRLDDRMLQLLT</sequence>
<organism evidence="2">
    <name type="scientific">uncultured Mycobacteriales bacterium</name>
    <dbReference type="NCBI Taxonomy" id="581187"/>
    <lineage>
        <taxon>Bacteria</taxon>
        <taxon>Bacillati</taxon>
        <taxon>Actinomycetota</taxon>
        <taxon>Actinomycetes</taxon>
        <taxon>Mycobacteriales</taxon>
        <taxon>environmental samples</taxon>
    </lineage>
</organism>
<evidence type="ECO:0000256" key="1">
    <source>
        <dbReference type="SAM" id="Phobius"/>
    </source>
</evidence>
<keyword evidence="1" id="KW-1133">Transmembrane helix</keyword>
<keyword evidence="1" id="KW-0472">Membrane</keyword>
<dbReference type="InterPro" id="IPR007404">
    <property type="entry name" value="YdjM-like"/>
</dbReference>
<evidence type="ECO:0008006" key="3">
    <source>
        <dbReference type="Google" id="ProtNLM"/>
    </source>
</evidence>
<feature type="transmembrane region" description="Helical" evidence="1">
    <location>
        <begin position="136"/>
        <end position="154"/>
    </location>
</feature>
<evidence type="ECO:0000313" key="2">
    <source>
        <dbReference type="EMBL" id="CAA9259458.1"/>
    </source>
</evidence>
<name>A0A6J4IT89_9ACTN</name>
<reference evidence="2" key="1">
    <citation type="submission" date="2020-02" db="EMBL/GenBank/DDBJ databases">
        <authorList>
            <person name="Meier V. D."/>
        </authorList>
    </citation>
    <scope>NUCLEOTIDE SEQUENCE</scope>
    <source>
        <strain evidence="2">AVDCRST_MAG41</strain>
    </source>
</reference>
<protein>
    <recommendedName>
        <fullName evidence="3">Integral membrane protein</fullName>
    </recommendedName>
</protein>
<feature type="transmembrane region" description="Helical" evidence="1">
    <location>
        <begin position="103"/>
        <end position="124"/>
    </location>
</feature>
<dbReference type="EMBL" id="CADCTP010000212">
    <property type="protein sequence ID" value="CAA9259458.1"/>
    <property type="molecule type" value="Genomic_DNA"/>
</dbReference>
<gene>
    <name evidence="2" type="ORF">AVDCRST_MAG41-2959</name>
</gene>
<accession>A0A6J4IT89</accession>
<dbReference type="Pfam" id="PF04307">
    <property type="entry name" value="YdjM"/>
    <property type="match status" value="2"/>
</dbReference>
<proteinExistence type="predicted"/>